<evidence type="ECO:0000313" key="3">
    <source>
        <dbReference type="Proteomes" id="UP001346869"/>
    </source>
</evidence>
<sequence>MRADNMANVPTNMWEPSVTLLLQMEQQPNPQTPPTLTQQSLGAGAPHMTRQTWPFLSSSTRESCCRAFSLASLTFIFICFIFCTQGGHCREEETHTAD</sequence>
<keyword evidence="1" id="KW-0472">Membrane</keyword>
<accession>A0AAN7XBC8</accession>
<name>A0AAN7XBC8_ELEMC</name>
<keyword evidence="1" id="KW-1133">Transmembrane helix</keyword>
<proteinExistence type="predicted"/>
<dbReference type="Proteomes" id="UP001346869">
    <property type="component" value="Unassembled WGS sequence"/>
</dbReference>
<evidence type="ECO:0000256" key="1">
    <source>
        <dbReference type="SAM" id="Phobius"/>
    </source>
</evidence>
<gene>
    <name evidence="2" type="ORF">PBY51_003054</name>
</gene>
<feature type="transmembrane region" description="Helical" evidence="1">
    <location>
        <begin position="67"/>
        <end position="87"/>
    </location>
</feature>
<keyword evidence="3" id="KW-1185">Reference proteome</keyword>
<dbReference type="EMBL" id="JAUZQC010000015">
    <property type="protein sequence ID" value="KAK5858950.1"/>
    <property type="molecule type" value="Genomic_DNA"/>
</dbReference>
<organism evidence="2 3">
    <name type="scientific">Eleginops maclovinus</name>
    <name type="common">Patagonian blennie</name>
    <name type="synonym">Eleginus maclovinus</name>
    <dbReference type="NCBI Taxonomy" id="56733"/>
    <lineage>
        <taxon>Eukaryota</taxon>
        <taxon>Metazoa</taxon>
        <taxon>Chordata</taxon>
        <taxon>Craniata</taxon>
        <taxon>Vertebrata</taxon>
        <taxon>Euteleostomi</taxon>
        <taxon>Actinopterygii</taxon>
        <taxon>Neopterygii</taxon>
        <taxon>Teleostei</taxon>
        <taxon>Neoteleostei</taxon>
        <taxon>Acanthomorphata</taxon>
        <taxon>Eupercaria</taxon>
        <taxon>Perciformes</taxon>
        <taxon>Notothenioidei</taxon>
        <taxon>Eleginopidae</taxon>
        <taxon>Eleginops</taxon>
    </lineage>
</organism>
<protein>
    <submittedName>
        <fullName evidence="2">Uncharacterized protein</fullName>
    </submittedName>
</protein>
<dbReference type="AlphaFoldDB" id="A0AAN7XBC8"/>
<keyword evidence="1" id="KW-0812">Transmembrane</keyword>
<reference evidence="2 3" key="1">
    <citation type="journal article" date="2023" name="Genes (Basel)">
        <title>Chromosome-Level Genome Assembly and Circadian Gene Repertoire of the Patagonia Blennie Eleginops maclovinus-The Closest Ancestral Proxy of Antarctic Cryonotothenioids.</title>
        <authorList>
            <person name="Cheng C.C."/>
            <person name="Rivera-Colon A.G."/>
            <person name="Minhas B.F."/>
            <person name="Wilson L."/>
            <person name="Rayamajhi N."/>
            <person name="Vargas-Chacoff L."/>
            <person name="Catchen J.M."/>
        </authorList>
    </citation>
    <scope>NUCLEOTIDE SEQUENCE [LARGE SCALE GENOMIC DNA]</scope>
    <source>
        <strain evidence="2">JMC-PN-2008</strain>
    </source>
</reference>
<comment type="caution">
    <text evidence="2">The sequence shown here is derived from an EMBL/GenBank/DDBJ whole genome shotgun (WGS) entry which is preliminary data.</text>
</comment>
<evidence type="ECO:0000313" key="2">
    <source>
        <dbReference type="EMBL" id="KAK5858950.1"/>
    </source>
</evidence>
<reference evidence="2 3" key="2">
    <citation type="journal article" date="2023" name="Mol. Biol. Evol.">
        <title>Genomics of Secondarily Temperate Adaptation in the Only Non-Antarctic Icefish.</title>
        <authorList>
            <person name="Rivera-Colon A.G."/>
            <person name="Rayamajhi N."/>
            <person name="Minhas B.F."/>
            <person name="Madrigal G."/>
            <person name="Bilyk K.T."/>
            <person name="Yoon V."/>
            <person name="Hune M."/>
            <person name="Gregory S."/>
            <person name="Cheng C.H.C."/>
            <person name="Catchen J.M."/>
        </authorList>
    </citation>
    <scope>NUCLEOTIDE SEQUENCE [LARGE SCALE GENOMIC DNA]</scope>
    <source>
        <strain evidence="2">JMC-PN-2008</strain>
    </source>
</reference>